<dbReference type="Gene3D" id="2.60.420.10">
    <property type="entry name" value="Maltose phosphorylase, domain 3"/>
    <property type="match status" value="1"/>
</dbReference>
<feature type="domain" description="Alpha-L-rhamnosidase six-hairpin glycosidase" evidence="1">
    <location>
        <begin position="258"/>
        <end position="466"/>
    </location>
</feature>
<dbReference type="SUPFAM" id="SSF48208">
    <property type="entry name" value="Six-hairpin glycosidases"/>
    <property type="match status" value="1"/>
</dbReference>
<accession>A0A9P7ZC10</accession>
<dbReference type="PANTHER" id="PTHR34987">
    <property type="entry name" value="C, PUTATIVE (AFU_ORTHOLOGUE AFUA_3G02880)-RELATED"/>
    <property type="match status" value="1"/>
</dbReference>
<keyword evidence="3" id="KW-0378">Hydrolase</keyword>
<dbReference type="PANTHER" id="PTHR34987:SF5">
    <property type="entry name" value="ALPHA-RHAMNOSIDASE"/>
    <property type="match status" value="1"/>
</dbReference>
<dbReference type="GO" id="GO:0005975">
    <property type="term" value="P:carbohydrate metabolic process"/>
    <property type="evidence" value="ECO:0007669"/>
    <property type="project" value="InterPro"/>
</dbReference>
<dbReference type="Proteomes" id="UP000887226">
    <property type="component" value="Unassembled WGS sequence"/>
</dbReference>
<evidence type="ECO:0000313" key="4">
    <source>
        <dbReference type="Proteomes" id="UP000887226"/>
    </source>
</evidence>
<evidence type="ECO:0000313" key="3">
    <source>
        <dbReference type="EMBL" id="KAG9249067.1"/>
    </source>
</evidence>
<protein>
    <submittedName>
        <fullName evidence="3">Glycoside hydrolase family 78 protein</fullName>
    </submittedName>
</protein>
<reference evidence="3" key="1">
    <citation type="journal article" date="2021" name="IMA Fungus">
        <title>Genomic characterization of three marine fungi, including Emericellopsis atlantica sp. nov. with signatures of a generalist lifestyle and marine biomass degradation.</title>
        <authorList>
            <person name="Hagestad O.C."/>
            <person name="Hou L."/>
            <person name="Andersen J.H."/>
            <person name="Hansen E.H."/>
            <person name="Altermark B."/>
            <person name="Li C."/>
            <person name="Kuhnert E."/>
            <person name="Cox R.J."/>
            <person name="Crous P.W."/>
            <person name="Spatafora J.W."/>
            <person name="Lail K."/>
            <person name="Amirebrahimi M."/>
            <person name="Lipzen A."/>
            <person name="Pangilinan J."/>
            <person name="Andreopoulos W."/>
            <person name="Hayes R.D."/>
            <person name="Ng V."/>
            <person name="Grigoriev I.V."/>
            <person name="Jackson S.A."/>
            <person name="Sutton T.D.S."/>
            <person name="Dobson A.D.W."/>
            <person name="Rama T."/>
        </authorList>
    </citation>
    <scope>NUCLEOTIDE SEQUENCE</scope>
    <source>
        <strain evidence="3">TRa3180A</strain>
    </source>
</reference>
<dbReference type="InterPro" id="IPR035398">
    <property type="entry name" value="Bac_rhamnosid_C"/>
</dbReference>
<dbReference type="OrthoDB" id="10036721at2759"/>
<gene>
    <name evidence="3" type="ORF">BJ878DRAFT_411330</name>
</gene>
<evidence type="ECO:0000259" key="2">
    <source>
        <dbReference type="Pfam" id="PF17390"/>
    </source>
</evidence>
<proteinExistence type="predicted"/>
<feature type="domain" description="Alpha-L-rhamnosidase C-terminal" evidence="2">
    <location>
        <begin position="581"/>
        <end position="649"/>
    </location>
</feature>
<evidence type="ECO:0000259" key="1">
    <source>
        <dbReference type="Pfam" id="PF17389"/>
    </source>
</evidence>
<dbReference type="InterPro" id="IPR008928">
    <property type="entry name" value="6-hairpin_glycosidase_sf"/>
</dbReference>
<dbReference type="Pfam" id="PF17390">
    <property type="entry name" value="Bac_rhamnosid_C"/>
    <property type="match status" value="1"/>
</dbReference>
<dbReference type="InterPro" id="IPR012341">
    <property type="entry name" value="6hp_glycosidase-like_sf"/>
</dbReference>
<organism evidence="3 4">
    <name type="scientific">Calycina marina</name>
    <dbReference type="NCBI Taxonomy" id="1763456"/>
    <lineage>
        <taxon>Eukaryota</taxon>
        <taxon>Fungi</taxon>
        <taxon>Dikarya</taxon>
        <taxon>Ascomycota</taxon>
        <taxon>Pezizomycotina</taxon>
        <taxon>Leotiomycetes</taxon>
        <taxon>Helotiales</taxon>
        <taxon>Pezizellaceae</taxon>
        <taxon>Calycina</taxon>
    </lineage>
</organism>
<dbReference type="InterPro" id="IPR035396">
    <property type="entry name" value="Bac_rhamnosid6H"/>
</dbReference>
<dbReference type="AlphaFoldDB" id="A0A9P7ZC10"/>
<name>A0A9P7ZC10_9HELO</name>
<dbReference type="GO" id="GO:0016787">
    <property type="term" value="F:hydrolase activity"/>
    <property type="evidence" value="ECO:0007669"/>
    <property type="project" value="UniProtKB-KW"/>
</dbReference>
<dbReference type="Pfam" id="PF17389">
    <property type="entry name" value="Bac_rhamnosid6H"/>
    <property type="match status" value="1"/>
</dbReference>
<dbReference type="EMBL" id="MU253739">
    <property type="protein sequence ID" value="KAG9249067.1"/>
    <property type="molecule type" value="Genomic_DNA"/>
</dbReference>
<sequence>MAHNAHPVRALPAVPDVPAAVTSAPGSCWRNTPCTGPAQPSFPGAWEANNFSPATRQVIPARVLKEDGSLLAQWTATSMTSFTSGPLLVFDFGKEVGGIVTITYAAVGSGPVGVSFTEAKNWTGVFSDDSNGAFNTDGQGHADGFLTFTAVDCTTSTWTLPDANMRGGFRYLSLNNGNNVDINILNISLDLSFAPEWPNLRAYGGYFDSNDDLLNKIWYAGAYTLQTNSIPHNTGRIFPIISPGWINDADISLGTGAQTVYVDGSKRDRTLWAGDLAIAVPSILTSLGDISGVRTTLGVMYKDQRSDGALPFAGPNITIYDSDTYHMATLIGTYDYFWFSGDTNFLATIWPQYKLAMQFIIAKIDSTGLLFVTGNNDWGRLNQGGRNSEANMLLFHTLQTGSKLATAMSDSAISAQLAGLATKLQVAANANLYDAAAGAFKDTDNDASIHPQDANSMALLFSIANTSFVPSISKALTKNWIAIGAVAPELPNNLCGFGQSFEVKGHLVAGQATRALDLIRRAWGWYQNHALGTASTHIEGYLADGTFGYRSTSGYGSYSYTSHAHGWSTGPVDALTTYIVGLQISSPGGSTWTLAPQFGDLTRAEAGFTTPKGKFTARWKLIPNGYEMSWDFPGGTVGTIVMPTLGNSEPKISGSVTAAPGVLWKGAGGWNNKRKTFTVQNWVSDGTVATVQVLAA</sequence>
<keyword evidence="4" id="KW-1185">Reference proteome</keyword>
<comment type="caution">
    <text evidence="3">The sequence shown here is derived from an EMBL/GenBank/DDBJ whole genome shotgun (WGS) entry which is preliminary data.</text>
</comment>
<dbReference type="Gene3D" id="1.50.10.10">
    <property type="match status" value="1"/>
</dbReference>